<dbReference type="EMBL" id="JBHUGA010000006">
    <property type="protein sequence ID" value="MFD1845462.1"/>
    <property type="molecule type" value="Genomic_DNA"/>
</dbReference>
<gene>
    <name evidence="4" type="ORF">ACFSFX_02485</name>
</gene>
<evidence type="ECO:0000256" key="2">
    <source>
        <dbReference type="SAM" id="SignalP"/>
    </source>
</evidence>
<keyword evidence="1 4" id="KW-0378">Hydrolase</keyword>
<dbReference type="Proteomes" id="UP001597307">
    <property type="component" value="Unassembled WGS sequence"/>
</dbReference>
<dbReference type="Gene3D" id="3.40.50.1820">
    <property type="entry name" value="alpha/beta hydrolase"/>
    <property type="match status" value="1"/>
</dbReference>
<organism evidence="4 5">
    <name type="scientific">Arthrobacter flavus</name>
    <dbReference type="NCBI Taxonomy" id="95172"/>
    <lineage>
        <taxon>Bacteria</taxon>
        <taxon>Bacillati</taxon>
        <taxon>Actinomycetota</taxon>
        <taxon>Actinomycetes</taxon>
        <taxon>Micrococcales</taxon>
        <taxon>Micrococcaceae</taxon>
        <taxon>Arthrobacter</taxon>
    </lineage>
</organism>
<protein>
    <submittedName>
        <fullName evidence="4">Alpha/beta hydrolase</fullName>
    </submittedName>
</protein>
<name>A0ABW4Q481_9MICC</name>
<dbReference type="InterPro" id="IPR050300">
    <property type="entry name" value="GDXG_lipolytic_enzyme"/>
</dbReference>
<evidence type="ECO:0000259" key="3">
    <source>
        <dbReference type="Pfam" id="PF20434"/>
    </source>
</evidence>
<dbReference type="Pfam" id="PF20434">
    <property type="entry name" value="BD-FAE"/>
    <property type="match status" value="1"/>
</dbReference>
<dbReference type="RefSeq" id="WP_377959515.1">
    <property type="nucleotide sequence ID" value="NZ_BAAAIJ010000007.1"/>
</dbReference>
<reference evidence="5" key="1">
    <citation type="journal article" date="2019" name="Int. J. Syst. Evol. Microbiol.">
        <title>The Global Catalogue of Microorganisms (GCM) 10K type strain sequencing project: providing services to taxonomists for standard genome sequencing and annotation.</title>
        <authorList>
            <consortium name="The Broad Institute Genomics Platform"/>
            <consortium name="The Broad Institute Genome Sequencing Center for Infectious Disease"/>
            <person name="Wu L."/>
            <person name="Ma J."/>
        </authorList>
    </citation>
    <scope>NUCLEOTIDE SEQUENCE [LARGE SCALE GENOMIC DNA]</scope>
    <source>
        <strain evidence="5">JCM 11496</strain>
    </source>
</reference>
<dbReference type="InterPro" id="IPR029058">
    <property type="entry name" value="AB_hydrolase_fold"/>
</dbReference>
<comment type="caution">
    <text evidence="4">The sequence shown here is derived from an EMBL/GenBank/DDBJ whole genome shotgun (WGS) entry which is preliminary data.</text>
</comment>
<dbReference type="PROSITE" id="PS51257">
    <property type="entry name" value="PROKAR_LIPOPROTEIN"/>
    <property type="match status" value="1"/>
</dbReference>
<keyword evidence="2" id="KW-0732">Signal</keyword>
<dbReference type="InterPro" id="IPR049492">
    <property type="entry name" value="BD-FAE-like_dom"/>
</dbReference>
<accession>A0ABW4Q481</accession>
<keyword evidence="5" id="KW-1185">Reference proteome</keyword>
<feature type="signal peptide" evidence="2">
    <location>
        <begin position="1"/>
        <end position="22"/>
    </location>
</feature>
<dbReference type="SUPFAM" id="SSF53474">
    <property type="entry name" value="alpha/beta-Hydrolases"/>
    <property type="match status" value="1"/>
</dbReference>
<sequence>MDNLLRRTILGAAALAASAALAGCAVGRPGPPPKQPEEPVTPQRYTYGDDPSQFAELYLPAGEMRPGVVVIIHGGYWRSGYGLDLGQPLAQDLASRGYACWNLEYRRAGNGGGWPETFADVHAGIDLLATAAGDHGLDLTVTTALGHSAGGHLAVWAAGRSTLPDGAPGAGTPTVQLTGVVSQSGVLNLADAHDQGLGDGAVLNLLGVDPAEDPVRYRLADPMTAIPLAVPVLALHGEDDSTVPLSQSDSYATTAVAAGANAELIMIPGDHFAMITPGTEAWTRVVQAVDRLMLA</sequence>
<feature type="chain" id="PRO_5046243874" evidence="2">
    <location>
        <begin position="23"/>
        <end position="295"/>
    </location>
</feature>
<dbReference type="PANTHER" id="PTHR48081">
    <property type="entry name" value="AB HYDROLASE SUPERFAMILY PROTEIN C4A8.06C"/>
    <property type="match status" value="1"/>
</dbReference>
<evidence type="ECO:0000313" key="5">
    <source>
        <dbReference type="Proteomes" id="UP001597307"/>
    </source>
</evidence>
<evidence type="ECO:0000256" key="1">
    <source>
        <dbReference type="ARBA" id="ARBA00022801"/>
    </source>
</evidence>
<evidence type="ECO:0000313" key="4">
    <source>
        <dbReference type="EMBL" id="MFD1845462.1"/>
    </source>
</evidence>
<proteinExistence type="predicted"/>
<dbReference type="GO" id="GO:0016787">
    <property type="term" value="F:hydrolase activity"/>
    <property type="evidence" value="ECO:0007669"/>
    <property type="project" value="UniProtKB-KW"/>
</dbReference>
<feature type="domain" description="BD-FAE-like" evidence="3">
    <location>
        <begin position="57"/>
        <end position="251"/>
    </location>
</feature>